<dbReference type="Gene3D" id="3.40.630.30">
    <property type="match status" value="1"/>
</dbReference>
<gene>
    <name evidence="2" type="ORF">JF886_08640</name>
</gene>
<proteinExistence type="predicted"/>
<evidence type="ECO:0000313" key="2">
    <source>
        <dbReference type="EMBL" id="MBJ7594914.1"/>
    </source>
</evidence>
<reference evidence="2 3" key="1">
    <citation type="submission" date="2020-10" db="EMBL/GenBank/DDBJ databases">
        <title>Ca. Dormibacterota MAGs.</title>
        <authorList>
            <person name="Montgomery K."/>
        </authorList>
    </citation>
    <scope>NUCLEOTIDE SEQUENCE [LARGE SCALE GENOMIC DNA]</scope>
    <source>
        <strain evidence="2">SC8812_S17_18</strain>
    </source>
</reference>
<evidence type="ECO:0000313" key="3">
    <source>
        <dbReference type="Proteomes" id="UP000606991"/>
    </source>
</evidence>
<feature type="domain" description="N-acetyltransferase" evidence="1">
    <location>
        <begin position="18"/>
        <end position="165"/>
    </location>
</feature>
<dbReference type="EMBL" id="JAEKNS010000089">
    <property type="protein sequence ID" value="MBJ7594914.1"/>
    <property type="molecule type" value="Genomic_DNA"/>
</dbReference>
<dbReference type="GO" id="GO:0016747">
    <property type="term" value="F:acyltransferase activity, transferring groups other than amino-acyl groups"/>
    <property type="evidence" value="ECO:0007669"/>
    <property type="project" value="InterPro"/>
</dbReference>
<dbReference type="PROSITE" id="PS51186">
    <property type="entry name" value="GNAT"/>
    <property type="match status" value="1"/>
</dbReference>
<dbReference type="InterPro" id="IPR000182">
    <property type="entry name" value="GNAT_dom"/>
</dbReference>
<accession>A0A934JX59</accession>
<dbReference type="InterPro" id="IPR051531">
    <property type="entry name" value="N-acetyltransferase"/>
</dbReference>
<evidence type="ECO:0000259" key="1">
    <source>
        <dbReference type="PROSITE" id="PS51186"/>
    </source>
</evidence>
<dbReference type="SUPFAM" id="SSF55729">
    <property type="entry name" value="Acyl-CoA N-acyltransferases (Nat)"/>
    <property type="match status" value="1"/>
</dbReference>
<protein>
    <submittedName>
        <fullName evidence="2">GNAT family N-acetyltransferase</fullName>
    </submittedName>
</protein>
<dbReference type="RefSeq" id="WP_350340575.1">
    <property type="nucleotide sequence ID" value="NZ_JAEKNS010000089.1"/>
</dbReference>
<dbReference type="PANTHER" id="PTHR43792">
    <property type="entry name" value="GNAT FAMILY, PUTATIVE (AFU_ORTHOLOGUE AFUA_3G00765)-RELATED-RELATED"/>
    <property type="match status" value="1"/>
</dbReference>
<dbReference type="Pfam" id="PF13302">
    <property type="entry name" value="Acetyltransf_3"/>
    <property type="match status" value="1"/>
</dbReference>
<dbReference type="AlphaFoldDB" id="A0A934JX59"/>
<organism evidence="2 3">
    <name type="scientific">Candidatus Aeolococcus gillhamiae</name>
    <dbReference type="NCBI Taxonomy" id="3127015"/>
    <lineage>
        <taxon>Bacteria</taxon>
        <taxon>Bacillati</taxon>
        <taxon>Candidatus Dormiibacterota</taxon>
        <taxon>Candidatus Dormibacteria</taxon>
        <taxon>Candidatus Aeolococcales</taxon>
        <taxon>Candidatus Aeolococcaceae</taxon>
        <taxon>Candidatus Aeolococcus</taxon>
    </lineage>
</organism>
<dbReference type="Proteomes" id="UP000606991">
    <property type="component" value="Unassembled WGS sequence"/>
</dbReference>
<comment type="caution">
    <text evidence="2">The sequence shown here is derived from an EMBL/GenBank/DDBJ whole genome shotgun (WGS) entry which is preliminary data.</text>
</comment>
<sequence length="182" mass="20626">MAGKGVFLRRSAPIDVGLLIEASRDAEIIHWTRTPQNLDYTAASDRLGRWQDRVTDGSLRQYVISRGAKDPPVGLTSLILQEATDPWCADVVYWLLPRGRHLGLVTGAVTLLLRWAFDETALRRAVLYTLEGNEPSEGVAKRCGFRFDRLVDDTREGRPLRLNRWELTSRWRNEQGSPGRPS</sequence>
<dbReference type="InterPro" id="IPR016181">
    <property type="entry name" value="Acyl_CoA_acyltransferase"/>
</dbReference>
<name>A0A934JX59_9BACT</name>